<organism evidence="1">
    <name type="scientific">Vibrio cyclitrophicus</name>
    <dbReference type="NCBI Taxonomy" id="47951"/>
    <lineage>
        <taxon>Bacteria</taxon>
        <taxon>Pseudomonadati</taxon>
        <taxon>Pseudomonadota</taxon>
        <taxon>Gammaproteobacteria</taxon>
        <taxon>Vibrionales</taxon>
        <taxon>Vibrionaceae</taxon>
        <taxon>Vibrio</taxon>
    </lineage>
</organism>
<dbReference type="RefSeq" id="WP_136987140.1">
    <property type="nucleotide sequence ID" value="NZ_CP170591.1"/>
</dbReference>
<name>A0A7Z1MLG8_9VIBR</name>
<evidence type="ECO:0000313" key="1">
    <source>
        <dbReference type="EMBL" id="PMP31615.1"/>
    </source>
</evidence>
<dbReference type="AlphaFoldDB" id="A0A7Z1MLG8"/>
<accession>A0A7Z1MLG8</accession>
<comment type="caution">
    <text evidence="1">The sequence shown here is derived from an EMBL/GenBank/DDBJ whole genome shotgun (WGS) entry which is preliminary data.</text>
</comment>
<reference evidence="1" key="1">
    <citation type="submission" date="2016-07" db="EMBL/GenBank/DDBJ databases">
        <authorList>
            <person name="Kauffman K."/>
            <person name="Arevalo P."/>
            <person name="Polz M.F."/>
        </authorList>
    </citation>
    <scope>NUCLEOTIDE SEQUENCE</scope>
    <source>
        <strain evidence="1">10N.222.46.E12</strain>
    </source>
</reference>
<evidence type="ECO:0008006" key="2">
    <source>
        <dbReference type="Google" id="ProtNLM"/>
    </source>
</evidence>
<protein>
    <recommendedName>
        <fullName evidence="2">DUF3085 domain-containing protein</fullName>
    </recommendedName>
</protein>
<dbReference type="Pfam" id="PF11284">
    <property type="entry name" value="DUF3085"/>
    <property type="match status" value="1"/>
</dbReference>
<gene>
    <name evidence="1" type="ORF">BCS90_11520</name>
</gene>
<dbReference type="InterPro" id="IPR021436">
    <property type="entry name" value="DUF3085"/>
</dbReference>
<dbReference type="EMBL" id="MDBS01000017">
    <property type="protein sequence ID" value="PMP31615.1"/>
    <property type="molecule type" value="Genomic_DNA"/>
</dbReference>
<proteinExistence type="predicted"/>
<reference evidence="1" key="2">
    <citation type="journal article" date="2018" name="Nature">
        <title>A major lineage of non-tailed dsDNA viruses as unrecognized killers of marine bacteria.</title>
        <authorList>
            <person name="Kauffman K.M."/>
            <person name="Hussain F.A."/>
            <person name="Yang J."/>
            <person name="Arevalo P."/>
            <person name="Brown J.M."/>
            <person name="Chang W.K."/>
            <person name="VanInsberghe D."/>
            <person name="Elsherbini J."/>
            <person name="Sharma R.S."/>
            <person name="Cutler M.B."/>
            <person name="Kelly L."/>
            <person name="Polz M.F."/>
        </authorList>
    </citation>
    <scope>NUCLEOTIDE SEQUENCE</scope>
    <source>
        <strain evidence="1">10N.222.46.E12</strain>
    </source>
</reference>
<sequence>MGIAIFTRQQVEELVQFCKKHNKTQFFLAKDQGLYIGQTVGSQKNNDFENNIQYANGCDPKLDDDEWWDNSRDIAGGDDFGEHLPLGTIEKTLADNSWKNLKVKITETELTFIV</sequence>